<evidence type="ECO:0000313" key="3">
    <source>
        <dbReference type="EMBL" id="TDL81756.1"/>
    </source>
</evidence>
<keyword evidence="4" id="KW-1185">Reference proteome</keyword>
<dbReference type="OrthoDB" id="194758at2"/>
<proteinExistence type="predicted"/>
<protein>
    <submittedName>
        <fullName evidence="3">DNA-binding protein</fullName>
    </submittedName>
</protein>
<dbReference type="InterPro" id="IPR010093">
    <property type="entry name" value="SinI_DNA-bd"/>
</dbReference>
<evidence type="ECO:0000256" key="1">
    <source>
        <dbReference type="SAM" id="MobiDB-lite"/>
    </source>
</evidence>
<evidence type="ECO:0000259" key="2">
    <source>
        <dbReference type="Pfam" id="PF12728"/>
    </source>
</evidence>
<dbReference type="Pfam" id="PF12728">
    <property type="entry name" value="HTH_17"/>
    <property type="match status" value="1"/>
</dbReference>
<accession>A0A4R6AJ65</accession>
<feature type="domain" description="Helix-turn-helix" evidence="2">
    <location>
        <begin position="8"/>
        <end position="58"/>
    </location>
</feature>
<organism evidence="3 4">
    <name type="scientific">Meridianimarinicoccus aquatilis</name>
    <dbReference type="NCBI Taxonomy" id="2552766"/>
    <lineage>
        <taxon>Bacteria</taxon>
        <taxon>Pseudomonadati</taxon>
        <taxon>Pseudomonadota</taxon>
        <taxon>Alphaproteobacteria</taxon>
        <taxon>Rhodobacterales</taxon>
        <taxon>Paracoccaceae</taxon>
        <taxon>Meridianimarinicoccus</taxon>
    </lineage>
</organism>
<dbReference type="EMBL" id="SMZO01000091">
    <property type="protein sequence ID" value="TDL81756.1"/>
    <property type="molecule type" value="Genomic_DNA"/>
</dbReference>
<keyword evidence="3" id="KW-0238">DNA-binding</keyword>
<dbReference type="AlphaFoldDB" id="A0A4R6AJ65"/>
<dbReference type="RefSeq" id="WP_133344644.1">
    <property type="nucleotide sequence ID" value="NZ_SMZO01000091.1"/>
</dbReference>
<dbReference type="InterPro" id="IPR009061">
    <property type="entry name" value="DNA-bd_dom_put_sf"/>
</dbReference>
<gene>
    <name evidence="3" type="ORF">E2L05_19630</name>
</gene>
<name>A0A4R6AJ65_9RHOB</name>
<dbReference type="SUPFAM" id="SSF46955">
    <property type="entry name" value="Putative DNA-binding domain"/>
    <property type="match status" value="1"/>
</dbReference>
<dbReference type="InterPro" id="IPR041657">
    <property type="entry name" value="HTH_17"/>
</dbReference>
<evidence type="ECO:0000313" key="4">
    <source>
        <dbReference type="Proteomes" id="UP000294562"/>
    </source>
</evidence>
<dbReference type="NCBIfam" id="TIGR01764">
    <property type="entry name" value="excise"/>
    <property type="match status" value="1"/>
</dbReference>
<feature type="region of interest" description="Disordered" evidence="1">
    <location>
        <begin position="60"/>
        <end position="79"/>
    </location>
</feature>
<sequence length="79" mass="8650">MTPQSLDVLTVSEFCEAVGISRSTWHKLKRQGNAPAIVNIGGIQRIRREAIETWLAENEERATADAAHNSAEGAEPLHV</sequence>
<dbReference type="Proteomes" id="UP000294562">
    <property type="component" value="Unassembled WGS sequence"/>
</dbReference>
<dbReference type="GO" id="GO:0003677">
    <property type="term" value="F:DNA binding"/>
    <property type="evidence" value="ECO:0007669"/>
    <property type="project" value="UniProtKB-KW"/>
</dbReference>
<comment type="caution">
    <text evidence="3">The sequence shown here is derived from an EMBL/GenBank/DDBJ whole genome shotgun (WGS) entry which is preliminary data.</text>
</comment>
<reference evidence="3 4" key="1">
    <citation type="submission" date="2019-03" db="EMBL/GenBank/DDBJ databases">
        <title>Rhodobacteraceae bacterium SM1902, a new member of the family Rhodobacteraceae isolated from Yantai.</title>
        <authorList>
            <person name="Sun Y."/>
        </authorList>
    </citation>
    <scope>NUCLEOTIDE SEQUENCE [LARGE SCALE GENOMIC DNA]</scope>
    <source>
        <strain evidence="3 4">SM1902</strain>
    </source>
</reference>